<keyword evidence="4 6" id="KW-1133">Transmembrane helix</keyword>
<keyword evidence="5 6" id="KW-0472">Membrane</keyword>
<feature type="transmembrane region" description="Helical" evidence="6">
    <location>
        <begin position="58"/>
        <end position="77"/>
    </location>
</feature>
<feature type="transmembrane region" description="Helical" evidence="6">
    <location>
        <begin position="328"/>
        <end position="347"/>
    </location>
</feature>
<keyword evidence="9" id="KW-1185">Reference proteome</keyword>
<dbReference type="HOGENOM" id="CLU_001265_0_1_1"/>
<evidence type="ECO:0000256" key="2">
    <source>
        <dbReference type="ARBA" id="ARBA00022448"/>
    </source>
</evidence>
<comment type="caution">
    <text evidence="8">The sequence shown here is derived from an EMBL/GenBank/DDBJ whole genome shotgun (WGS) entry which is preliminary data.</text>
</comment>
<feature type="transmembrane region" description="Helical" evidence="6">
    <location>
        <begin position="356"/>
        <end position="378"/>
    </location>
</feature>
<dbReference type="Pfam" id="PF07690">
    <property type="entry name" value="MFS_1"/>
    <property type="match status" value="1"/>
</dbReference>
<dbReference type="InterPro" id="IPR036259">
    <property type="entry name" value="MFS_trans_sf"/>
</dbReference>
<dbReference type="InterPro" id="IPR011701">
    <property type="entry name" value="MFS"/>
</dbReference>
<feature type="transmembrane region" description="Helical" evidence="6">
    <location>
        <begin position="455"/>
        <end position="475"/>
    </location>
</feature>
<feature type="transmembrane region" description="Helical" evidence="6">
    <location>
        <begin position="423"/>
        <end position="443"/>
    </location>
</feature>
<keyword evidence="2" id="KW-0813">Transport</keyword>
<feature type="domain" description="Major facilitator superfamily (MFS) profile" evidence="7">
    <location>
        <begin position="60"/>
        <end position="481"/>
    </location>
</feature>
<dbReference type="PROSITE" id="PS50850">
    <property type="entry name" value="MFS"/>
    <property type="match status" value="1"/>
</dbReference>
<dbReference type="InterPro" id="IPR020846">
    <property type="entry name" value="MFS_dom"/>
</dbReference>
<name>A0A084GCG8_PSEDA</name>
<dbReference type="Proteomes" id="UP000028545">
    <property type="component" value="Unassembled WGS sequence"/>
</dbReference>
<feature type="transmembrane region" description="Helical" evidence="6">
    <location>
        <begin position="224"/>
        <end position="243"/>
    </location>
</feature>
<evidence type="ECO:0000256" key="1">
    <source>
        <dbReference type="ARBA" id="ARBA00004141"/>
    </source>
</evidence>
<sequence length="514" mass="57340">MAQSDIAQDTKKTRDSCEHVEKTVLVDHHKKAEAFITLENLPPLDPAVEKSLNRKLDIWIMPLLTLNFMFAFIDRANLGNTKIIGLEKDLGMQGYDFNWASTAFYFTYILVELPSNMVLKRVGAKIFLPGLCFIFGIITISTAFIQNFQSIVAMRLLLGLAEGGLLPGYAFYLSCLYPRYELGGRIAGMMTSSLSSGFVGGFLALAFGNLAPLANGRLHTWRNVYFFEGIISLVLAVVSFIIFPNGIDDAWFLTKAEKEVGRERLRRQELAEHSPKINKRHIKQGVFNLGNWMAAGVYAIINVPVQACILFLPTIIHAMGYTSSRAQIMSGAPFLVGTVTLAVQGYLSDRFRRRGLIVLVFMPFMALCFMLLLIFTLSGPELLKRTELRYMALFLGVSLGTCGGPICLAWATNNTPNPGVRAVSTALIVGVGTAGAFIASWTYTNKEAPLYVTGHSINMGFSTVAIGIVILYWWYCSWENRQRDLGRRDHRLINLTQEEIDDLGHRHPNFRYAS</sequence>
<organism evidence="8 9">
    <name type="scientific">Pseudallescheria apiosperma</name>
    <name type="common">Scedosporium apiospermum</name>
    <dbReference type="NCBI Taxonomy" id="563466"/>
    <lineage>
        <taxon>Eukaryota</taxon>
        <taxon>Fungi</taxon>
        <taxon>Dikarya</taxon>
        <taxon>Ascomycota</taxon>
        <taxon>Pezizomycotina</taxon>
        <taxon>Sordariomycetes</taxon>
        <taxon>Hypocreomycetidae</taxon>
        <taxon>Microascales</taxon>
        <taxon>Microascaceae</taxon>
        <taxon>Scedosporium</taxon>
    </lineage>
</organism>
<proteinExistence type="predicted"/>
<feature type="transmembrane region" description="Helical" evidence="6">
    <location>
        <begin position="390"/>
        <end position="411"/>
    </location>
</feature>
<dbReference type="PANTHER" id="PTHR43791:SF53">
    <property type="entry name" value="MAJOR FACILITATOR SUPERFAMILY (MFS) PROFILE DOMAIN-CONTAINING PROTEIN"/>
    <property type="match status" value="1"/>
</dbReference>
<accession>A0A084GCG8</accession>
<dbReference type="RefSeq" id="XP_016644829.1">
    <property type="nucleotide sequence ID" value="XM_016785453.1"/>
</dbReference>
<dbReference type="GO" id="GO:0022857">
    <property type="term" value="F:transmembrane transporter activity"/>
    <property type="evidence" value="ECO:0007669"/>
    <property type="project" value="InterPro"/>
</dbReference>
<dbReference type="KEGG" id="sapo:SAPIO_CDS2431"/>
<feature type="transmembrane region" description="Helical" evidence="6">
    <location>
        <begin position="97"/>
        <end position="114"/>
    </location>
</feature>
<dbReference type="AlphaFoldDB" id="A0A084GCG8"/>
<evidence type="ECO:0000256" key="3">
    <source>
        <dbReference type="ARBA" id="ARBA00022692"/>
    </source>
</evidence>
<feature type="transmembrane region" description="Helical" evidence="6">
    <location>
        <begin position="126"/>
        <end position="145"/>
    </location>
</feature>
<dbReference type="GeneID" id="27721503"/>
<dbReference type="VEuPathDB" id="FungiDB:SAPIO_CDS2431"/>
<evidence type="ECO:0000256" key="4">
    <source>
        <dbReference type="ARBA" id="ARBA00022989"/>
    </source>
</evidence>
<feature type="transmembrane region" description="Helical" evidence="6">
    <location>
        <begin position="289"/>
        <end position="316"/>
    </location>
</feature>
<dbReference type="GO" id="GO:0016020">
    <property type="term" value="C:membrane"/>
    <property type="evidence" value="ECO:0007669"/>
    <property type="project" value="UniProtKB-SubCell"/>
</dbReference>
<dbReference type="FunFam" id="1.20.1250.20:FF:000013">
    <property type="entry name" value="MFS general substrate transporter"/>
    <property type="match status" value="1"/>
</dbReference>
<evidence type="ECO:0000256" key="5">
    <source>
        <dbReference type="ARBA" id="ARBA00023136"/>
    </source>
</evidence>
<dbReference type="Gene3D" id="1.20.1250.20">
    <property type="entry name" value="MFS general substrate transporter like domains"/>
    <property type="match status" value="2"/>
</dbReference>
<dbReference type="SUPFAM" id="SSF103473">
    <property type="entry name" value="MFS general substrate transporter"/>
    <property type="match status" value="1"/>
</dbReference>
<feature type="transmembrane region" description="Helical" evidence="6">
    <location>
        <begin position="151"/>
        <end position="173"/>
    </location>
</feature>
<evidence type="ECO:0000259" key="7">
    <source>
        <dbReference type="PROSITE" id="PS50850"/>
    </source>
</evidence>
<gene>
    <name evidence="8" type="ORF">SAPIO_CDS2431</name>
</gene>
<evidence type="ECO:0000313" key="9">
    <source>
        <dbReference type="Proteomes" id="UP000028545"/>
    </source>
</evidence>
<dbReference type="FunFam" id="1.20.1250.20:FF:000018">
    <property type="entry name" value="MFS transporter permease"/>
    <property type="match status" value="1"/>
</dbReference>
<dbReference type="OrthoDB" id="9971669at2759"/>
<dbReference type="EMBL" id="JOWA01000086">
    <property type="protein sequence ID" value="KEZ45030.1"/>
    <property type="molecule type" value="Genomic_DNA"/>
</dbReference>
<keyword evidence="3 6" id="KW-0812">Transmembrane</keyword>
<dbReference type="OMA" id="HIINLCA"/>
<protein>
    <recommendedName>
        <fullName evidence="7">Major facilitator superfamily (MFS) profile domain-containing protein</fullName>
    </recommendedName>
</protein>
<dbReference type="PANTHER" id="PTHR43791">
    <property type="entry name" value="PERMEASE-RELATED"/>
    <property type="match status" value="1"/>
</dbReference>
<comment type="subcellular location">
    <subcellularLocation>
        <location evidence="1">Membrane</location>
        <topology evidence="1">Multi-pass membrane protein</topology>
    </subcellularLocation>
</comment>
<reference evidence="8 9" key="1">
    <citation type="journal article" date="2014" name="Genome Announc.">
        <title>Draft genome sequence of the pathogenic fungus Scedosporium apiospermum.</title>
        <authorList>
            <person name="Vandeputte P."/>
            <person name="Ghamrawi S."/>
            <person name="Rechenmann M."/>
            <person name="Iltis A."/>
            <person name="Giraud S."/>
            <person name="Fleury M."/>
            <person name="Thornton C."/>
            <person name="Delhaes L."/>
            <person name="Meyer W."/>
            <person name="Papon N."/>
            <person name="Bouchara J.P."/>
        </authorList>
    </citation>
    <scope>NUCLEOTIDE SEQUENCE [LARGE SCALE GENOMIC DNA]</scope>
    <source>
        <strain evidence="8 9">IHEM 14462</strain>
    </source>
</reference>
<feature type="transmembrane region" description="Helical" evidence="6">
    <location>
        <begin position="194"/>
        <end position="212"/>
    </location>
</feature>
<evidence type="ECO:0000256" key="6">
    <source>
        <dbReference type="SAM" id="Phobius"/>
    </source>
</evidence>
<evidence type="ECO:0000313" key="8">
    <source>
        <dbReference type="EMBL" id="KEZ45030.1"/>
    </source>
</evidence>